<name>A0A4V4HC19_DENBC</name>
<reference evidence="2 3" key="1">
    <citation type="journal article" date="2019" name="Nat. Ecol. Evol.">
        <title>Megaphylogeny resolves global patterns of mushroom evolution.</title>
        <authorList>
            <person name="Varga T."/>
            <person name="Krizsan K."/>
            <person name="Foldi C."/>
            <person name="Dima B."/>
            <person name="Sanchez-Garcia M."/>
            <person name="Sanchez-Ramirez S."/>
            <person name="Szollosi G.J."/>
            <person name="Szarkandi J.G."/>
            <person name="Papp V."/>
            <person name="Albert L."/>
            <person name="Andreopoulos W."/>
            <person name="Angelini C."/>
            <person name="Antonin V."/>
            <person name="Barry K.W."/>
            <person name="Bougher N.L."/>
            <person name="Buchanan P."/>
            <person name="Buyck B."/>
            <person name="Bense V."/>
            <person name="Catcheside P."/>
            <person name="Chovatia M."/>
            <person name="Cooper J."/>
            <person name="Damon W."/>
            <person name="Desjardin D."/>
            <person name="Finy P."/>
            <person name="Geml J."/>
            <person name="Haridas S."/>
            <person name="Hughes K."/>
            <person name="Justo A."/>
            <person name="Karasinski D."/>
            <person name="Kautmanova I."/>
            <person name="Kiss B."/>
            <person name="Kocsube S."/>
            <person name="Kotiranta H."/>
            <person name="LaButti K.M."/>
            <person name="Lechner B.E."/>
            <person name="Liimatainen K."/>
            <person name="Lipzen A."/>
            <person name="Lukacs Z."/>
            <person name="Mihaltcheva S."/>
            <person name="Morgado L.N."/>
            <person name="Niskanen T."/>
            <person name="Noordeloos M.E."/>
            <person name="Ohm R.A."/>
            <person name="Ortiz-Santana B."/>
            <person name="Ovrebo C."/>
            <person name="Racz N."/>
            <person name="Riley R."/>
            <person name="Savchenko A."/>
            <person name="Shiryaev A."/>
            <person name="Soop K."/>
            <person name="Spirin V."/>
            <person name="Szebenyi C."/>
            <person name="Tomsovsky M."/>
            <person name="Tulloss R.E."/>
            <person name="Uehling J."/>
            <person name="Grigoriev I.V."/>
            <person name="Vagvolgyi C."/>
            <person name="Papp T."/>
            <person name="Martin F.M."/>
            <person name="Miettinen O."/>
            <person name="Hibbett D.S."/>
            <person name="Nagy L.G."/>
        </authorList>
    </citation>
    <scope>NUCLEOTIDE SEQUENCE [LARGE SCALE GENOMIC DNA]</scope>
    <source>
        <strain evidence="2 3">CBS 962.96</strain>
    </source>
</reference>
<keyword evidence="3" id="KW-1185">Reference proteome</keyword>
<organism evidence="2 3">
    <name type="scientific">Dendrothele bispora (strain CBS 962.96)</name>
    <dbReference type="NCBI Taxonomy" id="1314807"/>
    <lineage>
        <taxon>Eukaryota</taxon>
        <taxon>Fungi</taxon>
        <taxon>Dikarya</taxon>
        <taxon>Basidiomycota</taxon>
        <taxon>Agaricomycotina</taxon>
        <taxon>Agaricomycetes</taxon>
        <taxon>Agaricomycetidae</taxon>
        <taxon>Agaricales</taxon>
        <taxon>Agaricales incertae sedis</taxon>
        <taxon>Dendrothele</taxon>
    </lineage>
</organism>
<evidence type="ECO:0000256" key="1">
    <source>
        <dbReference type="SAM" id="MobiDB-lite"/>
    </source>
</evidence>
<evidence type="ECO:0000313" key="3">
    <source>
        <dbReference type="Proteomes" id="UP000297245"/>
    </source>
</evidence>
<dbReference type="OrthoDB" id="3067692at2759"/>
<protein>
    <submittedName>
        <fullName evidence="2">Uncharacterized protein</fullName>
    </submittedName>
</protein>
<sequence>MAPSRRRLPARKSTGAPAPRRPIGSGDSSHDASPASNSTTRKRKRVSDDRSSQEEEGHGVADVTTIMLYRRLPAIPAAMLFAMAQPDSGACLEIRAKAIANPRWASFKCPACEFKNHREGNGSLFQYTGFYDPEGNGVDNLILSIRNRKFTFFKSTRLEGLAIVQLELDGQNEDLELAFQIATLRAATYTSGVVSVEDVLKHSLRNPPSVSVTRSQPQPLVKAKIVFDFNFPEGIDQHTNKMNDLILALDRMGITQVVFLVVTHADPDSGDLHYAPDGVAAESLPVVMRHLFPSTVRQWLTERSSHLFLLVCGAKPLTQEGYQFMTELVSRRTFNNSFMFPATHLQPGEIANFIAYFVERALYENSPIVS</sequence>
<gene>
    <name evidence="2" type="ORF">K435DRAFT_873239</name>
</gene>
<feature type="compositionally biased region" description="Basic and acidic residues" evidence="1">
    <location>
        <begin position="46"/>
        <end position="58"/>
    </location>
</feature>
<dbReference type="AlphaFoldDB" id="A0A4V4HC19"/>
<evidence type="ECO:0000313" key="2">
    <source>
        <dbReference type="EMBL" id="THU81545.1"/>
    </source>
</evidence>
<proteinExistence type="predicted"/>
<feature type="compositionally biased region" description="Basic residues" evidence="1">
    <location>
        <begin position="1"/>
        <end position="10"/>
    </location>
</feature>
<dbReference type="EMBL" id="ML179800">
    <property type="protein sequence ID" value="THU81545.1"/>
    <property type="molecule type" value="Genomic_DNA"/>
</dbReference>
<feature type="region of interest" description="Disordered" evidence="1">
    <location>
        <begin position="1"/>
        <end position="58"/>
    </location>
</feature>
<dbReference type="Proteomes" id="UP000297245">
    <property type="component" value="Unassembled WGS sequence"/>
</dbReference>
<accession>A0A4V4HC19</accession>